<gene>
    <name evidence="1" type="ORF">ACAOBT_LOCUS5798</name>
</gene>
<reference evidence="1" key="1">
    <citation type="submission" date="2022-03" db="EMBL/GenBank/DDBJ databases">
        <authorList>
            <person name="Sayadi A."/>
        </authorList>
    </citation>
    <scope>NUCLEOTIDE SEQUENCE</scope>
</reference>
<evidence type="ECO:0000313" key="1">
    <source>
        <dbReference type="EMBL" id="CAH1964433.1"/>
    </source>
</evidence>
<proteinExistence type="predicted"/>
<comment type="caution">
    <text evidence="1">The sequence shown here is derived from an EMBL/GenBank/DDBJ whole genome shotgun (WGS) entry which is preliminary data.</text>
</comment>
<dbReference type="EMBL" id="CAKOFQ010006715">
    <property type="protein sequence ID" value="CAH1964433.1"/>
    <property type="molecule type" value="Genomic_DNA"/>
</dbReference>
<accession>A0A9P0P0Y1</accession>
<evidence type="ECO:0000313" key="2">
    <source>
        <dbReference type="Proteomes" id="UP001152888"/>
    </source>
</evidence>
<protein>
    <submittedName>
        <fullName evidence="1">Uncharacterized protein</fullName>
    </submittedName>
</protein>
<sequence length="62" mass="6564">MSIPGLIWTLEFKFNPLGSYVCVGGARASGVLPVSIATVSAQCPINVQEEEPLMTLLTLSRG</sequence>
<name>A0A9P0P0Y1_ACAOB</name>
<organism evidence="1 2">
    <name type="scientific">Acanthoscelides obtectus</name>
    <name type="common">Bean weevil</name>
    <name type="synonym">Bruchus obtectus</name>
    <dbReference type="NCBI Taxonomy" id="200917"/>
    <lineage>
        <taxon>Eukaryota</taxon>
        <taxon>Metazoa</taxon>
        <taxon>Ecdysozoa</taxon>
        <taxon>Arthropoda</taxon>
        <taxon>Hexapoda</taxon>
        <taxon>Insecta</taxon>
        <taxon>Pterygota</taxon>
        <taxon>Neoptera</taxon>
        <taxon>Endopterygota</taxon>
        <taxon>Coleoptera</taxon>
        <taxon>Polyphaga</taxon>
        <taxon>Cucujiformia</taxon>
        <taxon>Chrysomeloidea</taxon>
        <taxon>Chrysomelidae</taxon>
        <taxon>Bruchinae</taxon>
        <taxon>Bruchini</taxon>
        <taxon>Acanthoscelides</taxon>
    </lineage>
</organism>
<keyword evidence="2" id="KW-1185">Reference proteome</keyword>
<dbReference type="AlphaFoldDB" id="A0A9P0P0Y1"/>
<dbReference type="Proteomes" id="UP001152888">
    <property type="component" value="Unassembled WGS sequence"/>
</dbReference>